<dbReference type="InterPro" id="IPR036397">
    <property type="entry name" value="RNaseH_sf"/>
</dbReference>
<organism evidence="1 2">
    <name type="scientific">Diversispora eburnea</name>
    <dbReference type="NCBI Taxonomy" id="1213867"/>
    <lineage>
        <taxon>Eukaryota</taxon>
        <taxon>Fungi</taxon>
        <taxon>Fungi incertae sedis</taxon>
        <taxon>Mucoromycota</taxon>
        <taxon>Glomeromycotina</taxon>
        <taxon>Glomeromycetes</taxon>
        <taxon>Diversisporales</taxon>
        <taxon>Diversisporaceae</taxon>
        <taxon>Diversispora</taxon>
    </lineage>
</organism>
<accession>A0A9N8V6B1</accession>
<protein>
    <submittedName>
        <fullName evidence="1">6491_t:CDS:1</fullName>
    </submittedName>
</protein>
<dbReference type="OrthoDB" id="2416077at2759"/>
<gene>
    <name evidence="1" type="ORF">DEBURN_LOCUS1340</name>
</gene>
<dbReference type="GO" id="GO:0003676">
    <property type="term" value="F:nucleic acid binding"/>
    <property type="evidence" value="ECO:0007669"/>
    <property type="project" value="InterPro"/>
</dbReference>
<reference evidence="1" key="1">
    <citation type="submission" date="2021-06" db="EMBL/GenBank/DDBJ databases">
        <authorList>
            <person name="Kallberg Y."/>
            <person name="Tangrot J."/>
            <person name="Rosling A."/>
        </authorList>
    </citation>
    <scope>NUCLEOTIDE SEQUENCE</scope>
    <source>
        <strain evidence="1">AZ414A</strain>
    </source>
</reference>
<evidence type="ECO:0000313" key="1">
    <source>
        <dbReference type="EMBL" id="CAG8439720.1"/>
    </source>
</evidence>
<proteinExistence type="predicted"/>
<keyword evidence="2" id="KW-1185">Reference proteome</keyword>
<dbReference type="Proteomes" id="UP000789706">
    <property type="component" value="Unassembled WGS sequence"/>
</dbReference>
<dbReference type="EMBL" id="CAJVPK010000058">
    <property type="protein sequence ID" value="CAG8439720.1"/>
    <property type="molecule type" value="Genomic_DNA"/>
</dbReference>
<dbReference type="AlphaFoldDB" id="A0A9N8V6B1"/>
<dbReference type="Gene3D" id="3.30.420.10">
    <property type="entry name" value="Ribonuclease H-like superfamily/Ribonuclease H"/>
    <property type="match status" value="1"/>
</dbReference>
<name>A0A9N8V6B1_9GLOM</name>
<sequence length="130" mass="15336">MYVNEEEVRIWVKQLEETNDLKQKSRSGRPTRLTPTQRRYLGQLEIISKSLGIPRSVPLLTEEAIKRRIAWAKAHQRKDWNSVIFSDESTFQMFRNTIQVRYKDGESIPSRPVVKHPFKQNLCGAVLNYY</sequence>
<evidence type="ECO:0000313" key="2">
    <source>
        <dbReference type="Proteomes" id="UP000789706"/>
    </source>
</evidence>
<comment type="caution">
    <text evidence="1">The sequence shown here is derived from an EMBL/GenBank/DDBJ whole genome shotgun (WGS) entry which is preliminary data.</text>
</comment>